<feature type="transmembrane region" description="Helical" evidence="2">
    <location>
        <begin position="6"/>
        <end position="25"/>
    </location>
</feature>
<accession>A0AAU9JQ44</accession>
<dbReference type="Proteomes" id="UP001162131">
    <property type="component" value="Unassembled WGS sequence"/>
</dbReference>
<evidence type="ECO:0000256" key="2">
    <source>
        <dbReference type="SAM" id="Phobius"/>
    </source>
</evidence>
<feature type="region of interest" description="Disordered" evidence="1">
    <location>
        <begin position="45"/>
        <end position="75"/>
    </location>
</feature>
<organism evidence="3 4">
    <name type="scientific">Blepharisma stoltei</name>
    <dbReference type="NCBI Taxonomy" id="1481888"/>
    <lineage>
        <taxon>Eukaryota</taxon>
        <taxon>Sar</taxon>
        <taxon>Alveolata</taxon>
        <taxon>Ciliophora</taxon>
        <taxon>Postciliodesmatophora</taxon>
        <taxon>Heterotrichea</taxon>
        <taxon>Heterotrichida</taxon>
        <taxon>Blepharismidae</taxon>
        <taxon>Blepharisma</taxon>
    </lineage>
</organism>
<evidence type="ECO:0000256" key="1">
    <source>
        <dbReference type="SAM" id="MobiDB-lite"/>
    </source>
</evidence>
<dbReference type="EMBL" id="CAJZBQ010000041">
    <property type="protein sequence ID" value="CAG9326631.1"/>
    <property type="molecule type" value="Genomic_DNA"/>
</dbReference>
<keyword evidence="4" id="KW-1185">Reference proteome</keyword>
<name>A0AAU9JQ44_9CILI</name>
<comment type="caution">
    <text evidence="3">The sequence shown here is derived from an EMBL/GenBank/DDBJ whole genome shotgun (WGS) entry which is preliminary data.</text>
</comment>
<reference evidence="3" key="1">
    <citation type="submission" date="2021-09" db="EMBL/GenBank/DDBJ databases">
        <authorList>
            <consortium name="AG Swart"/>
            <person name="Singh M."/>
            <person name="Singh A."/>
            <person name="Seah K."/>
            <person name="Emmerich C."/>
        </authorList>
    </citation>
    <scope>NUCLEOTIDE SEQUENCE</scope>
    <source>
        <strain evidence="3">ATCC30299</strain>
    </source>
</reference>
<evidence type="ECO:0000313" key="3">
    <source>
        <dbReference type="EMBL" id="CAG9326631.1"/>
    </source>
</evidence>
<protein>
    <submittedName>
        <fullName evidence="3">Uncharacterized protein</fullName>
    </submittedName>
</protein>
<gene>
    <name evidence="3" type="ORF">BSTOLATCC_MIC41905</name>
</gene>
<evidence type="ECO:0000313" key="4">
    <source>
        <dbReference type="Proteomes" id="UP001162131"/>
    </source>
</evidence>
<dbReference type="AlphaFoldDB" id="A0AAU9JQ44"/>
<keyword evidence="2" id="KW-1133">Transmembrane helix</keyword>
<sequence length="75" mass="8117">MDPKVYSKALIAVSVILFSGAIYQLSNPNSFLHERAARKDDIGADQTNMESRLPETSTQLGALAGLKRDSTPGRP</sequence>
<keyword evidence="2" id="KW-0472">Membrane</keyword>
<keyword evidence="2" id="KW-0812">Transmembrane</keyword>
<proteinExistence type="predicted"/>
<feature type="compositionally biased region" description="Basic and acidic residues" evidence="1">
    <location>
        <begin position="66"/>
        <end position="75"/>
    </location>
</feature>
<feature type="compositionally biased region" description="Polar residues" evidence="1">
    <location>
        <begin position="45"/>
        <end position="60"/>
    </location>
</feature>